<dbReference type="InterPro" id="IPR051553">
    <property type="entry name" value="Ran_GTPase-activating"/>
</dbReference>
<dbReference type="AlphaFoldDB" id="A0A1V9YFZ8"/>
<dbReference type="GO" id="GO:0005085">
    <property type="term" value="F:guanyl-nucleotide exchange factor activity"/>
    <property type="evidence" value="ECO:0007669"/>
    <property type="project" value="TreeGrafter"/>
</dbReference>
<organism evidence="7 8">
    <name type="scientific">Achlya hypogyna</name>
    <name type="common">Oomycete</name>
    <name type="synonym">Protoachlya hypogyna</name>
    <dbReference type="NCBI Taxonomy" id="1202772"/>
    <lineage>
        <taxon>Eukaryota</taxon>
        <taxon>Sar</taxon>
        <taxon>Stramenopiles</taxon>
        <taxon>Oomycota</taxon>
        <taxon>Saprolegniomycetes</taxon>
        <taxon>Saprolegniales</taxon>
        <taxon>Achlyaceae</taxon>
        <taxon>Achlya</taxon>
    </lineage>
</organism>
<dbReference type="OrthoDB" id="74484at2759"/>
<evidence type="ECO:0000259" key="6">
    <source>
        <dbReference type="Pfam" id="PF25390"/>
    </source>
</evidence>
<proteinExistence type="predicted"/>
<dbReference type="SUPFAM" id="SSF50985">
    <property type="entry name" value="RCC1/BLIP-II"/>
    <property type="match status" value="2"/>
</dbReference>
<dbReference type="EMBL" id="JNBR01001841">
    <property type="protein sequence ID" value="OQR84663.1"/>
    <property type="molecule type" value="Genomic_DNA"/>
</dbReference>
<accession>A0A1V9YFZ8</accession>
<dbReference type="InterPro" id="IPR013783">
    <property type="entry name" value="Ig-like_fold"/>
</dbReference>
<feature type="repeat" description="RCC1" evidence="4">
    <location>
        <begin position="249"/>
        <end position="299"/>
    </location>
</feature>
<feature type="repeat" description="RCC1" evidence="4">
    <location>
        <begin position="300"/>
        <end position="352"/>
    </location>
</feature>
<dbReference type="PRINTS" id="PR00633">
    <property type="entry name" value="RCCNDNSATION"/>
</dbReference>
<dbReference type="Gene3D" id="1.25.40.10">
    <property type="entry name" value="Tetratricopeptide repeat domain"/>
    <property type="match status" value="1"/>
</dbReference>
<feature type="repeat" description="RCC1" evidence="4">
    <location>
        <begin position="196"/>
        <end position="248"/>
    </location>
</feature>
<dbReference type="InterPro" id="IPR011990">
    <property type="entry name" value="TPR-like_helical_dom_sf"/>
</dbReference>
<gene>
    <name evidence="7" type="ORF">ACHHYP_13054</name>
</gene>
<feature type="repeat" description="RCC1" evidence="4">
    <location>
        <begin position="455"/>
        <end position="505"/>
    </location>
</feature>
<dbReference type="InterPro" id="IPR014756">
    <property type="entry name" value="Ig_E-set"/>
</dbReference>
<evidence type="ECO:0000313" key="7">
    <source>
        <dbReference type="EMBL" id="OQR84663.1"/>
    </source>
</evidence>
<evidence type="ECO:0000256" key="5">
    <source>
        <dbReference type="SAM" id="Coils"/>
    </source>
</evidence>
<dbReference type="PROSITE" id="PS50194">
    <property type="entry name" value="FILAMIN_REPEAT"/>
    <property type="match status" value="1"/>
</dbReference>
<dbReference type="GO" id="GO:0005737">
    <property type="term" value="C:cytoplasm"/>
    <property type="evidence" value="ECO:0007669"/>
    <property type="project" value="TreeGrafter"/>
</dbReference>
<dbReference type="PROSITE" id="PS50012">
    <property type="entry name" value="RCC1_3"/>
    <property type="match status" value="7"/>
</dbReference>
<feature type="domain" description="RCC1-like" evidence="6">
    <location>
        <begin position="145"/>
        <end position="501"/>
    </location>
</feature>
<dbReference type="PANTHER" id="PTHR45982:SF1">
    <property type="entry name" value="REGULATOR OF CHROMOSOME CONDENSATION"/>
    <property type="match status" value="1"/>
</dbReference>
<dbReference type="SUPFAM" id="SSF81296">
    <property type="entry name" value="E set domains"/>
    <property type="match status" value="1"/>
</dbReference>
<feature type="repeat" description="RCC1" evidence="4">
    <location>
        <begin position="353"/>
        <end position="402"/>
    </location>
</feature>
<comment type="caution">
    <text evidence="7">The sequence shown here is derived from an EMBL/GenBank/DDBJ whole genome shotgun (WGS) entry which is preliminary data.</text>
</comment>
<sequence>MGSGSSVDECATSFEHAQAKTALAAGQGTDAVAWCTAALSFTGTDSLCERIACSAVYLTRSDAYLALGRASQALDDAVNAIDLHPTGHDGYVRAAQAAARLDGGAVAARDYITKACTLAPADATAQSVHSLLFTSFQPREDGIGHVFSWGDGGETQLGHGTATSKAMPQMIDALRGRQVVAVACGAMHTLVLGGSGEVYAWGNNQYGQCGLASGASVVPIPTLVQDFVGHPVTAVACGAGHSVVILADGRVFSWGIGAQGQLGLGSSAASDHPRCIEALPNIAVAVACGIAHTLLLLQDGRLFGCGLNQFGQLGLGVAGASTVTAPCNLPVPGGAVQQIACGGAHSCLVDANGDVFACGSNSCGQLGIGHYDDAQTFQRVEELPPIALVVCGEEFAAALTQDKASVYSWGLGIAGQMGDGTTDGYCRPHVVPDLPETIEMLSASQAQVFAIAESGSVWTWGLPGDRAFDKTAMRSRPEKVGAFFGKKRVQQLACGRKHCVIVAMGAHAPFCTLRWDSRNTFAAGSWSRFELQTVDGRGAPCTTGGYIFAAYVSTLLEGDPFETDNVVEINDNMDGTYSGRCRCYGAGPHLLSLTLDHIGISGHPFALDIRPARMHPPRCKVEWPSTVNLPLLQPAGGVVSVTIDVRDVYGNSILPLAPTDGEGDDDNAIPCVHYQIIDADNTIVAKQECVGTTSELRWPAVAGSYTLDIGLDSMGGVQAVDGSPFVLVVQTTATPVDVMQRIADVLEIVAPDCVTVGTDFAIIVKLPQPLPDNCWCWLRIAPRMTEHGLSARALVRWGRSEPLEPTSIVLCKDALCAQHVFKVAGAYDVEAFVTNGVNSASAVPITINVEPSRASAEFSLLVNWRRLVPQLAEGAITEPLLLQLRDRYGNLTTMADDDDVIAWLHASSSADETGSREWLTIEPKGSEVALHLPGTCDGAGYNVAAATASWLHVHLNKEPIEYAPFALGEAKDVPVPVSPPPRPIITDAGTMERLRLEEATRRRADEALRRERAKLRAEKERALLAQSMRRTGGGFTVQFK</sequence>
<dbReference type="PROSITE" id="PS00626">
    <property type="entry name" value="RCC1_2"/>
    <property type="match status" value="2"/>
</dbReference>
<feature type="repeat" description="RCC1" evidence="4">
    <location>
        <begin position="144"/>
        <end position="195"/>
    </location>
</feature>
<keyword evidence="8" id="KW-1185">Reference proteome</keyword>
<protein>
    <recommendedName>
        <fullName evidence="6">RCC1-like domain-containing protein</fullName>
    </recommendedName>
</protein>
<dbReference type="Proteomes" id="UP000243579">
    <property type="component" value="Unassembled WGS sequence"/>
</dbReference>
<feature type="coiled-coil region" evidence="5">
    <location>
        <begin position="996"/>
        <end position="1025"/>
    </location>
</feature>
<dbReference type="InterPro" id="IPR058923">
    <property type="entry name" value="RCC1-like_dom"/>
</dbReference>
<dbReference type="Gene3D" id="2.130.10.30">
    <property type="entry name" value="Regulator of chromosome condensation 1/beta-lactamase-inhibitor protein II"/>
    <property type="match status" value="2"/>
</dbReference>
<dbReference type="STRING" id="1202772.A0A1V9YFZ8"/>
<dbReference type="InterPro" id="IPR009091">
    <property type="entry name" value="RCC1/BLIP-II"/>
</dbReference>
<keyword evidence="2" id="KW-0677">Repeat</keyword>
<dbReference type="InterPro" id="IPR017868">
    <property type="entry name" value="Filamin/ABP280_repeat-like"/>
</dbReference>
<evidence type="ECO:0000256" key="3">
    <source>
        <dbReference type="PROSITE-ProRule" id="PRU00087"/>
    </source>
</evidence>
<feature type="repeat" description="RCC1" evidence="4">
    <location>
        <begin position="404"/>
        <end position="454"/>
    </location>
</feature>
<feature type="repeat" description="Filamin" evidence="3">
    <location>
        <begin position="559"/>
        <end position="609"/>
    </location>
</feature>
<keyword evidence="5" id="KW-0175">Coiled coil</keyword>
<evidence type="ECO:0000256" key="4">
    <source>
        <dbReference type="PROSITE-ProRule" id="PRU00235"/>
    </source>
</evidence>
<dbReference type="PANTHER" id="PTHR45982">
    <property type="entry name" value="REGULATOR OF CHROMOSOME CONDENSATION"/>
    <property type="match status" value="1"/>
</dbReference>
<dbReference type="SUPFAM" id="SSF48452">
    <property type="entry name" value="TPR-like"/>
    <property type="match status" value="1"/>
</dbReference>
<name>A0A1V9YFZ8_ACHHY</name>
<evidence type="ECO:0000313" key="8">
    <source>
        <dbReference type="Proteomes" id="UP000243579"/>
    </source>
</evidence>
<dbReference type="Gene3D" id="2.60.40.10">
    <property type="entry name" value="Immunoglobulins"/>
    <property type="match status" value="1"/>
</dbReference>
<evidence type="ECO:0000256" key="2">
    <source>
        <dbReference type="ARBA" id="ARBA00022737"/>
    </source>
</evidence>
<dbReference type="InterPro" id="IPR000408">
    <property type="entry name" value="Reg_chr_condens"/>
</dbReference>
<keyword evidence="1" id="KW-0344">Guanine-nucleotide releasing factor</keyword>
<evidence type="ECO:0000256" key="1">
    <source>
        <dbReference type="ARBA" id="ARBA00022658"/>
    </source>
</evidence>
<reference evidence="7 8" key="1">
    <citation type="journal article" date="2014" name="Genome Biol. Evol.">
        <title>The secreted proteins of Achlya hypogyna and Thraustotheca clavata identify the ancestral oomycete secretome and reveal gene acquisitions by horizontal gene transfer.</title>
        <authorList>
            <person name="Misner I."/>
            <person name="Blouin N."/>
            <person name="Leonard G."/>
            <person name="Richards T.A."/>
            <person name="Lane C.E."/>
        </authorList>
    </citation>
    <scope>NUCLEOTIDE SEQUENCE [LARGE SCALE GENOMIC DNA]</scope>
    <source>
        <strain evidence="7 8">ATCC 48635</strain>
    </source>
</reference>
<dbReference type="Pfam" id="PF25390">
    <property type="entry name" value="WD40_RLD"/>
    <property type="match status" value="1"/>
</dbReference>